<accession>A0A0W0TPJ4</accession>
<dbReference type="InterPro" id="IPR036318">
    <property type="entry name" value="FAD-bd_PCMH-like_sf"/>
</dbReference>
<dbReference type="GO" id="GO:0019139">
    <property type="term" value="F:cytokinin dehydrogenase activity"/>
    <property type="evidence" value="ECO:0007669"/>
    <property type="project" value="InterPro"/>
</dbReference>
<dbReference type="RefSeq" id="WP_028386451.1">
    <property type="nucleotide sequence ID" value="NZ_CAAAHN010000003.1"/>
</dbReference>
<name>A0A0W0TPJ4_9GAMM</name>
<dbReference type="InterPro" id="IPR016170">
    <property type="entry name" value="Cytok_DH_C_sf"/>
</dbReference>
<dbReference type="STRING" id="45065.Lgee_1824"/>
<proteinExistence type="inferred from homology"/>
<evidence type="ECO:0000256" key="4">
    <source>
        <dbReference type="ARBA" id="ARBA00022827"/>
    </source>
</evidence>
<keyword evidence="3" id="KW-0285">Flavoprotein</keyword>
<dbReference type="Pfam" id="PF09265">
    <property type="entry name" value="Cytokin-bind"/>
    <property type="match status" value="1"/>
</dbReference>
<dbReference type="InterPro" id="IPR015345">
    <property type="entry name" value="Cytokinin_DH_FAD/cytokin-bd"/>
</dbReference>
<protein>
    <submittedName>
        <fullName evidence="7">Cytokinin oxidase</fullName>
    </submittedName>
</protein>
<dbReference type="PATRIC" id="fig|45065.4.peg.1979"/>
<dbReference type="InterPro" id="IPR016167">
    <property type="entry name" value="FAD-bd_PCMH_sub1"/>
</dbReference>
<dbReference type="InterPro" id="IPR016166">
    <property type="entry name" value="FAD-bd_PCMH"/>
</dbReference>
<dbReference type="GO" id="GO:0009690">
    <property type="term" value="P:cytokinin metabolic process"/>
    <property type="evidence" value="ECO:0007669"/>
    <property type="project" value="InterPro"/>
</dbReference>
<keyword evidence="5" id="KW-0560">Oxidoreductase</keyword>
<evidence type="ECO:0000256" key="3">
    <source>
        <dbReference type="ARBA" id="ARBA00022630"/>
    </source>
</evidence>
<dbReference type="SUPFAM" id="SSF56176">
    <property type="entry name" value="FAD-binding/transporter-associated domain-like"/>
    <property type="match status" value="1"/>
</dbReference>
<gene>
    <name evidence="7" type="ORF">Lgee_1824</name>
</gene>
<keyword evidence="8" id="KW-1185">Reference proteome</keyword>
<dbReference type="SUPFAM" id="SSF55103">
    <property type="entry name" value="FAD-linked oxidases, C-terminal domain"/>
    <property type="match status" value="1"/>
</dbReference>
<evidence type="ECO:0000259" key="6">
    <source>
        <dbReference type="PROSITE" id="PS51387"/>
    </source>
</evidence>
<evidence type="ECO:0000256" key="2">
    <source>
        <dbReference type="ARBA" id="ARBA00005466"/>
    </source>
</evidence>
<dbReference type="InterPro" id="IPR006094">
    <property type="entry name" value="Oxid_FAD_bind_N"/>
</dbReference>
<dbReference type="InterPro" id="IPR050432">
    <property type="entry name" value="FAD-linked_Oxidoreductases_BP"/>
</dbReference>
<dbReference type="Gene3D" id="3.30.465.10">
    <property type="match status" value="1"/>
</dbReference>
<dbReference type="EMBL" id="LNYC01000070">
    <property type="protein sequence ID" value="KTC97503.1"/>
    <property type="molecule type" value="Genomic_DNA"/>
</dbReference>
<keyword evidence="4" id="KW-0274">FAD</keyword>
<dbReference type="InterPro" id="IPR016169">
    <property type="entry name" value="FAD-bd_PCMH_sub2"/>
</dbReference>
<comment type="similarity">
    <text evidence="2">Belongs to the oxygen-dependent FAD-linked oxidoreductase family.</text>
</comment>
<evidence type="ECO:0000313" key="8">
    <source>
        <dbReference type="Proteomes" id="UP000054785"/>
    </source>
</evidence>
<comment type="cofactor">
    <cofactor evidence="1">
        <name>FAD</name>
        <dbReference type="ChEBI" id="CHEBI:57692"/>
    </cofactor>
</comment>
<comment type="caution">
    <text evidence="7">The sequence shown here is derived from an EMBL/GenBank/DDBJ whole genome shotgun (WGS) entry which is preliminary data.</text>
</comment>
<reference evidence="7 8" key="1">
    <citation type="submission" date="2015-11" db="EMBL/GenBank/DDBJ databases">
        <title>Genomic analysis of 38 Legionella species identifies large and diverse effector repertoires.</title>
        <authorList>
            <person name="Burstein D."/>
            <person name="Amaro F."/>
            <person name="Zusman T."/>
            <person name="Lifshitz Z."/>
            <person name="Cohen O."/>
            <person name="Gilbert J.A."/>
            <person name="Pupko T."/>
            <person name="Shuman H.A."/>
            <person name="Segal G."/>
        </authorList>
    </citation>
    <scope>NUCLEOTIDE SEQUENCE [LARGE SCALE GENOMIC DNA]</scope>
    <source>
        <strain evidence="7 8">ATCC 49504</strain>
    </source>
</reference>
<evidence type="ECO:0000256" key="1">
    <source>
        <dbReference type="ARBA" id="ARBA00001974"/>
    </source>
</evidence>
<dbReference type="PANTHER" id="PTHR13878">
    <property type="entry name" value="GULONOLACTONE OXIDASE"/>
    <property type="match status" value="1"/>
</dbReference>
<dbReference type="Pfam" id="PF01565">
    <property type="entry name" value="FAD_binding_4"/>
    <property type="match status" value="1"/>
</dbReference>
<dbReference type="PANTHER" id="PTHR13878:SF53">
    <property type="entry name" value="CYTOKININ DEHYDROGENASE 6"/>
    <property type="match status" value="1"/>
</dbReference>
<dbReference type="Proteomes" id="UP000054785">
    <property type="component" value="Unassembled WGS sequence"/>
</dbReference>
<feature type="domain" description="FAD-binding PCMH-type" evidence="6">
    <location>
        <begin position="40"/>
        <end position="209"/>
    </location>
</feature>
<evidence type="ECO:0000313" key="7">
    <source>
        <dbReference type="EMBL" id="KTC97503.1"/>
    </source>
</evidence>
<dbReference type="Gene3D" id="3.40.462.10">
    <property type="entry name" value="FAD-linked oxidases, C-terminal domain"/>
    <property type="match status" value="1"/>
</dbReference>
<sequence>MPQTLWNTLLRKQCEQEIGQALRTDEATLTSFSEDFGKLERNAPFAVCAPKTREGLQAFLAFAHAHAAPVTVRGNGLSQSGQSLPVKSGVTLSMENFNRVIDCDDNHIEVEANATWAQVVEASLNRGRRPLVIPYNLGLGAGGLLSAGGVGASAFRHGVISRHVERLDVVKADGEAVSLDADSPLFHAVLAGQGNFAVIERARLRLCAAKPYVRTFIFAFQDVASLFDAYERLRAHADYVEMFCAPTPFGTRITSKGRIPFTLWTYGMHITVEYDTTPPELCDLGSVSAEGLLHTQEESLLSWLHRYDGRYEAMRTSGQWNWCHPWYECFLPLAFVREELETLLEELPLHYANMVHVVPIDNRERAGFLMLPDAEEVCALMIMHPGISPELAPSCLEIITRLDEVLLPQGGKRYLSGFLGKALSPDYWSVHFGREYTRWVESKQLFDPKGILRSRLHAP</sequence>
<dbReference type="GO" id="GO:0071949">
    <property type="term" value="F:FAD binding"/>
    <property type="evidence" value="ECO:0007669"/>
    <property type="project" value="InterPro"/>
</dbReference>
<dbReference type="Gene3D" id="3.30.43.10">
    <property type="entry name" value="Uridine Diphospho-n-acetylenolpyruvylglucosamine Reductase, domain 2"/>
    <property type="match status" value="1"/>
</dbReference>
<dbReference type="AlphaFoldDB" id="A0A0W0TPJ4"/>
<organism evidence="7 8">
    <name type="scientific">Legionella geestiana</name>
    <dbReference type="NCBI Taxonomy" id="45065"/>
    <lineage>
        <taxon>Bacteria</taxon>
        <taxon>Pseudomonadati</taxon>
        <taxon>Pseudomonadota</taxon>
        <taxon>Gammaproteobacteria</taxon>
        <taxon>Legionellales</taxon>
        <taxon>Legionellaceae</taxon>
        <taxon>Legionella</taxon>
    </lineage>
</organism>
<evidence type="ECO:0000256" key="5">
    <source>
        <dbReference type="ARBA" id="ARBA00023002"/>
    </source>
</evidence>
<dbReference type="PROSITE" id="PS51387">
    <property type="entry name" value="FAD_PCMH"/>
    <property type="match status" value="1"/>
</dbReference>
<dbReference type="InterPro" id="IPR016164">
    <property type="entry name" value="FAD-linked_Oxase-like_C"/>
</dbReference>